<dbReference type="SMART" id="SM00304">
    <property type="entry name" value="HAMP"/>
    <property type="match status" value="1"/>
</dbReference>
<dbReference type="GO" id="GO:0005886">
    <property type="term" value="C:plasma membrane"/>
    <property type="evidence" value="ECO:0007669"/>
    <property type="project" value="UniProtKB-SubCell"/>
</dbReference>
<evidence type="ECO:0000256" key="6">
    <source>
        <dbReference type="ARBA" id="ARBA00022679"/>
    </source>
</evidence>
<dbReference type="SUPFAM" id="SSF158472">
    <property type="entry name" value="HAMP domain-like"/>
    <property type="match status" value="1"/>
</dbReference>
<feature type="transmembrane region" description="Helical" evidence="15">
    <location>
        <begin position="12"/>
        <end position="38"/>
    </location>
</feature>
<dbReference type="InterPro" id="IPR003660">
    <property type="entry name" value="HAMP_dom"/>
</dbReference>
<dbReference type="Pfam" id="PF00512">
    <property type="entry name" value="HisKA"/>
    <property type="match status" value="1"/>
</dbReference>
<feature type="domain" description="Histidine kinase" evidence="16">
    <location>
        <begin position="242"/>
        <end position="454"/>
    </location>
</feature>
<evidence type="ECO:0000256" key="15">
    <source>
        <dbReference type="SAM" id="Phobius"/>
    </source>
</evidence>
<evidence type="ECO:0000313" key="19">
    <source>
        <dbReference type="Proteomes" id="UP000255326"/>
    </source>
</evidence>
<comment type="catalytic activity">
    <reaction evidence="1">
        <text>ATP + protein L-histidine = ADP + protein N-phospho-L-histidine.</text>
        <dbReference type="EC" id="2.7.13.3"/>
    </reaction>
</comment>
<organism evidence="18 19">
    <name type="scientific">Falsibacillus pallidus</name>
    <dbReference type="NCBI Taxonomy" id="493781"/>
    <lineage>
        <taxon>Bacteria</taxon>
        <taxon>Bacillati</taxon>
        <taxon>Bacillota</taxon>
        <taxon>Bacilli</taxon>
        <taxon>Bacillales</taxon>
        <taxon>Bacillaceae</taxon>
        <taxon>Falsibacillus</taxon>
    </lineage>
</organism>
<dbReference type="SUPFAM" id="SSF55874">
    <property type="entry name" value="ATPase domain of HSP90 chaperone/DNA topoisomerase II/histidine kinase"/>
    <property type="match status" value="1"/>
</dbReference>
<accession>A0A370GRJ1</accession>
<dbReference type="FunFam" id="3.30.565.10:FF:000006">
    <property type="entry name" value="Sensor histidine kinase WalK"/>
    <property type="match status" value="1"/>
</dbReference>
<dbReference type="PROSITE" id="PS50885">
    <property type="entry name" value="HAMP"/>
    <property type="match status" value="1"/>
</dbReference>
<keyword evidence="12" id="KW-0902">Two-component regulatory system</keyword>
<dbReference type="InterPro" id="IPR050398">
    <property type="entry name" value="HssS/ArlS-like"/>
</dbReference>
<reference evidence="18 19" key="1">
    <citation type="submission" date="2018-07" db="EMBL/GenBank/DDBJ databases">
        <title>Genomic Encyclopedia of Type Strains, Phase IV (KMG-IV): sequencing the most valuable type-strain genomes for metagenomic binning, comparative biology and taxonomic classification.</title>
        <authorList>
            <person name="Goeker M."/>
        </authorList>
    </citation>
    <scope>NUCLEOTIDE SEQUENCE [LARGE SCALE GENOMIC DNA]</scope>
    <source>
        <strain evidence="18 19">DSM 25281</strain>
    </source>
</reference>
<dbReference type="Pfam" id="PF00672">
    <property type="entry name" value="HAMP"/>
    <property type="match status" value="1"/>
</dbReference>
<dbReference type="PANTHER" id="PTHR45528">
    <property type="entry name" value="SENSOR HISTIDINE KINASE CPXA"/>
    <property type="match status" value="1"/>
</dbReference>
<dbReference type="RefSeq" id="WP_114744674.1">
    <property type="nucleotide sequence ID" value="NZ_QQAY01000002.1"/>
</dbReference>
<keyword evidence="4" id="KW-1003">Cell membrane</keyword>
<dbReference type="CDD" id="cd00075">
    <property type="entry name" value="HATPase"/>
    <property type="match status" value="1"/>
</dbReference>
<keyword evidence="9 18" id="KW-0418">Kinase</keyword>
<dbReference type="PANTHER" id="PTHR45528:SF1">
    <property type="entry name" value="SENSOR HISTIDINE KINASE CPXA"/>
    <property type="match status" value="1"/>
</dbReference>
<keyword evidence="13 15" id="KW-0472">Membrane</keyword>
<keyword evidence="14" id="KW-0175">Coiled coil</keyword>
<evidence type="ECO:0000256" key="8">
    <source>
        <dbReference type="ARBA" id="ARBA00022741"/>
    </source>
</evidence>
<evidence type="ECO:0000256" key="12">
    <source>
        <dbReference type="ARBA" id="ARBA00023012"/>
    </source>
</evidence>
<comment type="caution">
    <text evidence="18">The sequence shown here is derived from an EMBL/GenBank/DDBJ whole genome shotgun (WGS) entry which is preliminary data.</text>
</comment>
<dbReference type="Gene3D" id="3.30.565.10">
    <property type="entry name" value="Histidine kinase-like ATPase, C-terminal domain"/>
    <property type="match status" value="1"/>
</dbReference>
<dbReference type="Gene3D" id="1.10.287.130">
    <property type="match status" value="1"/>
</dbReference>
<feature type="coiled-coil region" evidence="14">
    <location>
        <begin position="212"/>
        <end position="246"/>
    </location>
</feature>
<comment type="subcellular location">
    <subcellularLocation>
        <location evidence="2">Cell membrane</location>
        <topology evidence="2">Multi-pass membrane protein</topology>
    </subcellularLocation>
</comment>
<evidence type="ECO:0000256" key="1">
    <source>
        <dbReference type="ARBA" id="ARBA00000085"/>
    </source>
</evidence>
<feature type="domain" description="HAMP" evidence="17">
    <location>
        <begin position="180"/>
        <end position="234"/>
    </location>
</feature>
<evidence type="ECO:0000256" key="3">
    <source>
        <dbReference type="ARBA" id="ARBA00012438"/>
    </source>
</evidence>
<dbReference type="SUPFAM" id="SSF47384">
    <property type="entry name" value="Homodimeric domain of signal transducing histidine kinase"/>
    <property type="match status" value="1"/>
</dbReference>
<dbReference type="InterPro" id="IPR003594">
    <property type="entry name" value="HATPase_dom"/>
</dbReference>
<dbReference type="GO" id="GO:0005524">
    <property type="term" value="F:ATP binding"/>
    <property type="evidence" value="ECO:0007669"/>
    <property type="project" value="UniProtKB-KW"/>
</dbReference>
<dbReference type="PRINTS" id="PR00344">
    <property type="entry name" value="BCTRLSENSOR"/>
</dbReference>
<dbReference type="Gene3D" id="6.10.340.10">
    <property type="match status" value="1"/>
</dbReference>
<feature type="transmembrane region" description="Helical" evidence="15">
    <location>
        <begin position="155"/>
        <end position="178"/>
    </location>
</feature>
<evidence type="ECO:0000256" key="9">
    <source>
        <dbReference type="ARBA" id="ARBA00022777"/>
    </source>
</evidence>
<dbReference type="AlphaFoldDB" id="A0A370GRJ1"/>
<dbReference type="InterPro" id="IPR036890">
    <property type="entry name" value="HATPase_C_sf"/>
</dbReference>
<keyword evidence="8" id="KW-0547">Nucleotide-binding</keyword>
<evidence type="ECO:0000256" key="14">
    <source>
        <dbReference type="SAM" id="Coils"/>
    </source>
</evidence>
<evidence type="ECO:0000256" key="11">
    <source>
        <dbReference type="ARBA" id="ARBA00022989"/>
    </source>
</evidence>
<dbReference type="FunFam" id="1.10.287.130:FF:000001">
    <property type="entry name" value="Two-component sensor histidine kinase"/>
    <property type="match status" value="1"/>
</dbReference>
<evidence type="ECO:0000256" key="5">
    <source>
        <dbReference type="ARBA" id="ARBA00022553"/>
    </source>
</evidence>
<protein>
    <recommendedName>
        <fullName evidence="3">histidine kinase</fullName>
        <ecNumber evidence="3">2.7.13.3</ecNumber>
    </recommendedName>
</protein>
<dbReference type="CDD" id="cd00082">
    <property type="entry name" value="HisKA"/>
    <property type="match status" value="1"/>
</dbReference>
<dbReference type="Pfam" id="PF02518">
    <property type="entry name" value="HATPase_c"/>
    <property type="match status" value="1"/>
</dbReference>
<dbReference type="InterPro" id="IPR004358">
    <property type="entry name" value="Sig_transdc_His_kin-like_C"/>
</dbReference>
<name>A0A370GRJ1_9BACI</name>
<dbReference type="EMBL" id="QQAY01000002">
    <property type="protein sequence ID" value="RDI45866.1"/>
    <property type="molecule type" value="Genomic_DNA"/>
</dbReference>
<evidence type="ECO:0000259" key="17">
    <source>
        <dbReference type="PROSITE" id="PS50885"/>
    </source>
</evidence>
<dbReference type="InterPro" id="IPR005467">
    <property type="entry name" value="His_kinase_dom"/>
</dbReference>
<evidence type="ECO:0000256" key="7">
    <source>
        <dbReference type="ARBA" id="ARBA00022692"/>
    </source>
</evidence>
<dbReference type="SMART" id="SM00388">
    <property type="entry name" value="HisKA"/>
    <property type="match status" value="1"/>
</dbReference>
<evidence type="ECO:0000256" key="13">
    <source>
        <dbReference type="ARBA" id="ARBA00023136"/>
    </source>
</evidence>
<dbReference type="EC" id="2.7.13.3" evidence="3"/>
<sequence length="460" mass="52707">MKITTKINLMTTAWILFVLIAINSIVFFSFMTITFNLVQDEVHQKASDIMNEIKPDELSNVSQTKFIPYLSSHSFIRFVNKDSTIINEVTNDKYLSKKIKPKFTSHPTTDRRIIHDEGGEEQIIIYKEPIKVNGQVKYTLELSERVIGLELGKDVLLIILGTCTLIGALFSLLGGRWLSNIIIRPISNMIRSMEDIEKSGIPKKISIQRETKDELNQMAVTFNRMIDRLDENLERQKQFISDASHELRTPLTVIKSYADLLRRRGIENVEMTLEAIDSIHSEATRIQKMTERFLDLANTELANQLELKPIQLTSFCQEIINQLKVAYKRNIVLHANTDSLSISADEFKLKQVIIIAIDNAIKYSKAKVDVYLEEYDKHVLIRIVDYGIGIPEGEINQIFERFYRVDKARSRQTGGMGLGLPIAKNIMKQHHGEIKINSVEGEGTEVQLMLPKIKNKNMIE</sequence>
<evidence type="ECO:0000259" key="16">
    <source>
        <dbReference type="PROSITE" id="PS50109"/>
    </source>
</evidence>
<evidence type="ECO:0000256" key="10">
    <source>
        <dbReference type="ARBA" id="ARBA00022840"/>
    </source>
</evidence>
<keyword evidence="7 15" id="KW-0812">Transmembrane</keyword>
<keyword evidence="11 15" id="KW-1133">Transmembrane helix</keyword>
<dbReference type="Proteomes" id="UP000255326">
    <property type="component" value="Unassembled WGS sequence"/>
</dbReference>
<proteinExistence type="predicted"/>
<dbReference type="OrthoDB" id="9786919at2"/>
<dbReference type="GO" id="GO:0000155">
    <property type="term" value="F:phosphorelay sensor kinase activity"/>
    <property type="evidence" value="ECO:0007669"/>
    <property type="project" value="InterPro"/>
</dbReference>
<gene>
    <name evidence="18" type="ORF">DFR59_102501</name>
</gene>
<evidence type="ECO:0000313" key="18">
    <source>
        <dbReference type="EMBL" id="RDI45866.1"/>
    </source>
</evidence>
<evidence type="ECO:0000256" key="4">
    <source>
        <dbReference type="ARBA" id="ARBA00022475"/>
    </source>
</evidence>
<dbReference type="InterPro" id="IPR036097">
    <property type="entry name" value="HisK_dim/P_sf"/>
</dbReference>
<dbReference type="InterPro" id="IPR003661">
    <property type="entry name" value="HisK_dim/P_dom"/>
</dbReference>
<keyword evidence="19" id="KW-1185">Reference proteome</keyword>
<keyword evidence="6" id="KW-0808">Transferase</keyword>
<dbReference type="SMART" id="SM00387">
    <property type="entry name" value="HATPase_c"/>
    <property type="match status" value="1"/>
</dbReference>
<dbReference type="PROSITE" id="PS50109">
    <property type="entry name" value="HIS_KIN"/>
    <property type="match status" value="1"/>
</dbReference>
<keyword evidence="5" id="KW-0597">Phosphoprotein</keyword>
<evidence type="ECO:0000256" key="2">
    <source>
        <dbReference type="ARBA" id="ARBA00004651"/>
    </source>
</evidence>
<dbReference type="CDD" id="cd06225">
    <property type="entry name" value="HAMP"/>
    <property type="match status" value="1"/>
</dbReference>
<keyword evidence="10" id="KW-0067">ATP-binding</keyword>